<evidence type="ECO:0000256" key="7">
    <source>
        <dbReference type="SAM" id="Phobius"/>
    </source>
</evidence>
<dbReference type="GO" id="GO:0008324">
    <property type="term" value="F:monoatomic cation transmembrane transporter activity"/>
    <property type="evidence" value="ECO:0007669"/>
    <property type="project" value="InterPro"/>
</dbReference>
<feature type="transmembrane region" description="Helical" evidence="7">
    <location>
        <begin position="186"/>
        <end position="205"/>
    </location>
</feature>
<evidence type="ECO:0000256" key="6">
    <source>
        <dbReference type="ARBA" id="ARBA00023136"/>
    </source>
</evidence>
<evidence type="ECO:0000256" key="1">
    <source>
        <dbReference type="ARBA" id="ARBA00004141"/>
    </source>
</evidence>
<sequence length="329" mass="35613">MSGVDEASTGSGIDALPEKQGELLRKAVRLEWITIGVLVVTIALVGIVSGQSQAMKAAWYEDLLSLLPPIAFLVATRIIRRNPDAKHPYGHHRAIGVGHVVAGSALLAMGSFLLISSAIGLFNQEKPPIGTVVLFGHSIWLGWLMVAVMALSVIGPVILGRMKLKLAEPLQDKVLYADADMNKADWMTGVATIVGVLGVGLGIWWTDAVAAIVVSFSIVADGISNLRTAIRDLTDARPTDLGGNKHPVLDKAVDAVKRVDWVEDAAARFRDLGHVLHVEMFVVPRPGREVSVDKLREIETLLEDLDFQLHDIVVVPTTTIPEFLVKEDR</sequence>
<accession>A0A6C1TXE9</accession>
<dbReference type="SUPFAM" id="SSF161111">
    <property type="entry name" value="Cation efflux protein transmembrane domain-like"/>
    <property type="match status" value="1"/>
</dbReference>
<dbReference type="Pfam" id="PF01545">
    <property type="entry name" value="Cation_efflux"/>
    <property type="match status" value="1"/>
</dbReference>
<feature type="transmembrane region" description="Helical" evidence="7">
    <location>
        <begin position="63"/>
        <end position="79"/>
    </location>
</feature>
<dbReference type="RefSeq" id="WP_144772982.1">
    <property type="nucleotide sequence ID" value="NZ_JALXLI010000022.1"/>
</dbReference>
<keyword evidence="3" id="KW-0813">Transport</keyword>
<dbReference type="Gene3D" id="1.20.1510.10">
    <property type="entry name" value="Cation efflux protein transmembrane domain"/>
    <property type="match status" value="1"/>
</dbReference>
<evidence type="ECO:0000256" key="3">
    <source>
        <dbReference type="ARBA" id="ARBA00022448"/>
    </source>
</evidence>
<feature type="transmembrane region" description="Helical" evidence="7">
    <location>
        <begin position="32"/>
        <end position="51"/>
    </location>
</feature>
<comment type="caution">
    <text evidence="9">The sequence shown here is derived from an EMBL/GenBank/DDBJ whole genome shotgun (WGS) entry which is preliminary data.</text>
</comment>
<evidence type="ECO:0000256" key="2">
    <source>
        <dbReference type="ARBA" id="ARBA00008114"/>
    </source>
</evidence>
<evidence type="ECO:0000313" key="9">
    <source>
        <dbReference type="EMBL" id="TVS28965.1"/>
    </source>
</evidence>
<dbReference type="NCBIfam" id="TIGR01297">
    <property type="entry name" value="CDF"/>
    <property type="match status" value="1"/>
</dbReference>
<proteinExistence type="inferred from homology"/>
<reference evidence="9 10" key="1">
    <citation type="submission" date="2018-12" db="EMBL/GenBank/DDBJ databases">
        <title>Corynebacterium sanguinis sp. nov., a clinically-associated and environmental corynebacterium.</title>
        <authorList>
            <person name="Gonzales-Siles L."/>
            <person name="Jaen-Luchoro D."/>
            <person name="Cardew S."/>
            <person name="Inganas E."/>
            <person name="Ohlen M."/>
            <person name="Jensie-Markopolous S."/>
            <person name="Pinyeiro-Iglesias B."/>
            <person name="Molin K."/>
            <person name="Skovbjerg S."/>
            <person name="Svensson-Stadler L."/>
            <person name="Funke G."/>
            <person name="Moore E.R.B."/>
        </authorList>
    </citation>
    <scope>NUCLEOTIDE SEQUENCE [LARGE SCALE GENOMIC DNA]</scope>
    <source>
        <strain evidence="9 10">58734</strain>
    </source>
</reference>
<comment type="similarity">
    <text evidence="2">Belongs to the cation diffusion facilitator (CDF) transporter (TC 2.A.4) family.</text>
</comment>
<keyword evidence="6 7" id="KW-0472">Membrane</keyword>
<evidence type="ECO:0000259" key="8">
    <source>
        <dbReference type="Pfam" id="PF01545"/>
    </source>
</evidence>
<keyword evidence="4 7" id="KW-0812">Transmembrane</keyword>
<feature type="domain" description="Cation efflux protein transmembrane" evidence="8">
    <location>
        <begin position="37"/>
        <end position="233"/>
    </location>
</feature>
<evidence type="ECO:0000256" key="4">
    <source>
        <dbReference type="ARBA" id="ARBA00022692"/>
    </source>
</evidence>
<dbReference type="InterPro" id="IPR002524">
    <property type="entry name" value="Cation_efflux"/>
</dbReference>
<gene>
    <name evidence="9" type="ORF">EKI59_05235</name>
</gene>
<dbReference type="AlphaFoldDB" id="A0A6C1TXE9"/>
<name>A0A6C1TXE9_9CORY</name>
<dbReference type="GO" id="GO:0016020">
    <property type="term" value="C:membrane"/>
    <property type="evidence" value="ECO:0007669"/>
    <property type="project" value="UniProtKB-SubCell"/>
</dbReference>
<feature type="transmembrane region" description="Helical" evidence="7">
    <location>
        <begin position="100"/>
        <end position="122"/>
    </location>
</feature>
<evidence type="ECO:0000313" key="10">
    <source>
        <dbReference type="Proteomes" id="UP000336646"/>
    </source>
</evidence>
<comment type="subcellular location">
    <subcellularLocation>
        <location evidence="1">Membrane</location>
        <topology evidence="1">Multi-pass membrane protein</topology>
    </subcellularLocation>
</comment>
<dbReference type="PANTHER" id="PTHR43840:SF15">
    <property type="entry name" value="MITOCHONDRIAL METAL TRANSPORTER 1-RELATED"/>
    <property type="match status" value="1"/>
</dbReference>
<dbReference type="InterPro" id="IPR058533">
    <property type="entry name" value="Cation_efflux_TM"/>
</dbReference>
<dbReference type="InterPro" id="IPR027469">
    <property type="entry name" value="Cation_efflux_TMD_sf"/>
</dbReference>
<evidence type="ECO:0000256" key="5">
    <source>
        <dbReference type="ARBA" id="ARBA00022989"/>
    </source>
</evidence>
<dbReference type="Proteomes" id="UP000336646">
    <property type="component" value="Unassembled WGS sequence"/>
</dbReference>
<dbReference type="PANTHER" id="PTHR43840">
    <property type="entry name" value="MITOCHONDRIAL METAL TRANSPORTER 1-RELATED"/>
    <property type="match status" value="1"/>
</dbReference>
<keyword evidence="5 7" id="KW-1133">Transmembrane helix</keyword>
<dbReference type="OrthoDB" id="9806522at2"/>
<feature type="transmembrane region" description="Helical" evidence="7">
    <location>
        <begin position="134"/>
        <end position="159"/>
    </location>
</feature>
<dbReference type="EMBL" id="RXIR01000008">
    <property type="protein sequence ID" value="TVS28965.1"/>
    <property type="molecule type" value="Genomic_DNA"/>
</dbReference>
<protein>
    <submittedName>
        <fullName evidence="9">Cation transporter</fullName>
    </submittedName>
</protein>
<dbReference type="InterPro" id="IPR050291">
    <property type="entry name" value="CDF_Transporter"/>
</dbReference>
<organism evidence="9 10">
    <name type="scientific">Corynebacterium sanguinis</name>
    <dbReference type="NCBI Taxonomy" id="2594913"/>
    <lineage>
        <taxon>Bacteria</taxon>
        <taxon>Bacillati</taxon>
        <taxon>Actinomycetota</taxon>
        <taxon>Actinomycetes</taxon>
        <taxon>Mycobacteriales</taxon>
        <taxon>Corynebacteriaceae</taxon>
        <taxon>Corynebacterium</taxon>
    </lineage>
</organism>